<evidence type="ECO:0000313" key="4">
    <source>
        <dbReference type="Proteomes" id="UP001501490"/>
    </source>
</evidence>
<protein>
    <submittedName>
        <fullName evidence="3">Alpha/beta hydrolase</fullName>
    </submittedName>
</protein>
<dbReference type="PANTHER" id="PTHR43798">
    <property type="entry name" value="MONOACYLGLYCEROL LIPASE"/>
    <property type="match status" value="1"/>
</dbReference>
<dbReference type="PANTHER" id="PTHR43798:SF31">
    <property type="entry name" value="AB HYDROLASE SUPERFAMILY PROTEIN YCLE"/>
    <property type="match status" value="1"/>
</dbReference>
<dbReference type="SUPFAM" id="SSF53474">
    <property type="entry name" value="alpha/beta-Hydrolases"/>
    <property type="match status" value="1"/>
</dbReference>
<evidence type="ECO:0000259" key="2">
    <source>
        <dbReference type="Pfam" id="PF12697"/>
    </source>
</evidence>
<dbReference type="InterPro" id="IPR029058">
    <property type="entry name" value="AB_hydrolase_fold"/>
</dbReference>
<dbReference type="GO" id="GO:0016787">
    <property type="term" value="F:hydrolase activity"/>
    <property type="evidence" value="ECO:0007669"/>
    <property type="project" value="UniProtKB-KW"/>
</dbReference>
<organism evidence="3 4">
    <name type="scientific">Microlunatus ginsengisoli</name>
    <dbReference type="NCBI Taxonomy" id="363863"/>
    <lineage>
        <taxon>Bacteria</taxon>
        <taxon>Bacillati</taxon>
        <taxon>Actinomycetota</taxon>
        <taxon>Actinomycetes</taxon>
        <taxon>Propionibacteriales</taxon>
        <taxon>Propionibacteriaceae</taxon>
        <taxon>Microlunatus</taxon>
    </lineage>
</organism>
<dbReference type="Proteomes" id="UP001501490">
    <property type="component" value="Unassembled WGS sequence"/>
</dbReference>
<feature type="domain" description="AB hydrolase-1" evidence="2">
    <location>
        <begin position="39"/>
        <end position="271"/>
    </location>
</feature>
<accession>A0ABP6ZGH4</accession>
<reference evidence="4" key="1">
    <citation type="journal article" date="2019" name="Int. J. Syst. Evol. Microbiol.">
        <title>The Global Catalogue of Microorganisms (GCM) 10K type strain sequencing project: providing services to taxonomists for standard genome sequencing and annotation.</title>
        <authorList>
            <consortium name="The Broad Institute Genomics Platform"/>
            <consortium name="The Broad Institute Genome Sequencing Center for Infectious Disease"/>
            <person name="Wu L."/>
            <person name="Ma J."/>
        </authorList>
    </citation>
    <scope>NUCLEOTIDE SEQUENCE [LARGE SCALE GENOMIC DNA]</scope>
    <source>
        <strain evidence="4">JCM 16929</strain>
    </source>
</reference>
<dbReference type="Pfam" id="PF12697">
    <property type="entry name" value="Abhydrolase_6"/>
    <property type="match status" value="1"/>
</dbReference>
<dbReference type="Gene3D" id="3.40.50.1820">
    <property type="entry name" value="alpha/beta hydrolase"/>
    <property type="match status" value="1"/>
</dbReference>
<sequence>MTDAADFLGTPATLAEGMLDRPGCRVRYWTAGPSDGPAVVLVHGATADHRMFNAQLSLLLGRDYRVVVWDARGHGASLPMPGTPTIDDYVADLFALVDELTLSRPLIVGQSLGSYIAQHAQWHRPEGFRGLVVIGGIATSLPASRSELAVLRSTPAMLRLWPWDNFRRLAARRAALTEPVQAYMADCLAGMDKDTFLRIWHAVVSAVSREGFGPFPAIPVLWVHGDHDDAGAVARHARVLAERGLPNLTSYVVPDAGHNANQDNPDAFNRALAGFLDALD</sequence>
<comment type="caution">
    <text evidence="3">The sequence shown here is derived from an EMBL/GenBank/DDBJ whole genome shotgun (WGS) entry which is preliminary data.</text>
</comment>
<dbReference type="RefSeq" id="WP_344801409.1">
    <property type="nucleotide sequence ID" value="NZ_BAABAB010000003.1"/>
</dbReference>
<keyword evidence="4" id="KW-1185">Reference proteome</keyword>
<name>A0ABP6ZGH4_9ACTN</name>
<dbReference type="InterPro" id="IPR050266">
    <property type="entry name" value="AB_hydrolase_sf"/>
</dbReference>
<gene>
    <name evidence="3" type="ORF">GCM10022236_04130</name>
</gene>
<keyword evidence="1 3" id="KW-0378">Hydrolase</keyword>
<evidence type="ECO:0000313" key="3">
    <source>
        <dbReference type="EMBL" id="GAA3605409.1"/>
    </source>
</evidence>
<proteinExistence type="predicted"/>
<evidence type="ECO:0000256" key="1">
    <source>
        <dbReference type="ARBA" id="ARBA00022801"/>
    </source>
</evidence>
<dbReference type="EMBL" id="BAABAB010000003">
    <property type="protein sequence ID" value="GAA3605409.1"/>
    <property type="molecule type" value="Genomic_DNA"/>
</dbReference>
<dbReference type="InterPro" id="IPR000073">
    <property type="entry name" value="AB_hydrolase_1"/>
</dbReference>